<organism evidence="6 7">
    <name type="scientific">Pholiota conissans</name>
    <dbReference type="NCBI Taxonomy" id="109636"/>
    <lineage>
        <taxon>Eukaryota</taxon>
        <taxon>Fungi</taxon>
        <taxon>Dikarya</taxon>
        <taxon>Basidiomycota</taxon>
        <taxon>Agaricomycotina</taxon>
        <taxon>Agaricomycetes</taxon>
        <taxon>Agaricomycetidae</taxon>
        <taxon>Agaricales</taxon>
        <taxon>Agaricineae</taxon>
        <taxon>Strophariaceae</taxon>
        <taxon>Pholiota</taxon>
    </lineage>
</organism>
<proteinExistence type="predicted"/>
<evidence type="ECO:0000256" key="1">
    <source>
        <dbReference type="ARBA" id="ARBA00004141"/>
    </source>
</evidence>
<dbReference type="SUPFAM" id="SSF103481">
    <property type="entry name" value="Multidrug resistance efflux transporter EmrE"/>
    <property type="match status" value="1"/>
</dbReference>
<feature type="transmembrane region" description="Helical" evidence="5">
    <location>
        <begin position="176"/>
        <end position="197"/>
    </location>
</feature>
<dbReference type="PANTHER" id="PTHR12570:SF65">
    <property type="entry name" value="MAGNESIUM TRANSPORTER NIPA9-RELATED"/>
    <property type="match status" value="1"/>
</dbReference>
<keyword evidence="4 5" id="KW-0472">Membrane</keyword>
<evidence type="ECO:0000256" key="2">
    <source>
        <dbReference type="ARBA" id="ARBA00022692"/>
    </source>
</evidence>
<dbReference type="OrthoDB" id="165382at2759"/>
<reference evidence="6" key="1">
    <citation type="submission" date="2020-11" db="EMBL/GenBank/DDBJ databases">
        <authorList>
            <consortium name="DOE Joint Genome Institute"/>
            <person name="Ahrendt S."/>
            <person name="Riley R."/>
            <person name="Andreopoulos W."/>
            <person name="Labutti K."/>
            <person name="Pangilinan J."/>
            <person name="Ruiz-Duenas F.J."/>
            <person name="Barrasa J.M."/>
            <person name="Sanchez-Garcia M."/>
            <person name="Camarero S."/>
            <person name="Miyauchi S."/>
            <person name="Serrano A."/>
            <person name="Linde D."/>
            <person name="Babiker R."/>
            <person name="Drula E."/>
            <person name="Ayuso-Fernandez I."/>
            <person name="Pacheco R."/>
            <person name="Padilla G."/>
            <person name="Ferreira P."/>
            <person name="Barriuso J."/>
            <person name="Kellner H."/>
            <person name="Castanera R."/>
            <person name="Alfaro M."/>
            <person name="Ramirez L."/>
            <person name="Pisabarro A.G."/>
            <person name="Kuo A."/>
            <person name="Tritt A."/>
            <person name="Lipzen A."/>
            <person name="He G."/>
            <person name="Yan M."/>
            <person name="Ng V."/>
            <person name="Cullen D."/>
            <person name="Martin F."/>
            <person name="Rosso M.-N."/>
            <person name="Henrissat B."/>
            <person name="Hibbett D."/>
            <person name="Martinez A.T."/>
            <person name="Grigoriev I.V."/>
        </authorList>
    </citation>
    <scope>NUCLEOTIDE SEQUENCE</scope>
    <source>
        <strain evidence="6">CIRM-BRFM 674</strain>
    </source>
</reference>
<keyword evidence="7" id="KW-1185">Reference proteome</keyword>
<feature type="transmembrane region" description="Helical" evidence="5">
    <location>
        <begin position="20"/>
        <end position="39"/>
    </location>
</feature>
<feature type="transmembrane region" description="Helical" evidence="5">
    <location>
        <begin position="269"/>
        <end position="287"/>
    </location>
</feature>
<feature type="transmembrane region" description="Helical" evidence="5">
    <location>
        <begin position="294"/>
        <end position="312"/>
    </location>
</feature>
<evidence type="ECO:0000256" key="4">
    <source>
        <dbReference type="ARBA" id="ARBA00023136"/>
    </source>
</evidence>
<evidence type="ECO:0000313" key="7">
    <source>
        <dbReference type="Proteomes" id="UP000807469"/>
    </source>
</evidence>
<dbReference type="GO" id="GO:0016020">
    <property type="term" value="C:membrane"/>
    <property type="evidence" value="ECO:0007669"/>
    <property type="project" value="UniProtKB-SubCell"/>
</dbReference>
<sequence length="515" mass="56055">MPLHAAYGYDDLPQVTTRTFIGIVVAVSGNVLISLALNLQKLAHKRVEQSRGDVNQVERQSTIDSILHEGDEAHAEGDPYTSPSMHADGELQPLMLHREPAAREYVTSGPPTPTKSKGFSFNPFRTHRRIPANKFLLPVDIMTEDAALHGLPMRHKQHEEVDAVGANEGLYLKSKLWWMGFLLMNVGEMGNFISYAFAPASVVAPLGTFALIANCFFAPLLLREHFRKRDLFGVAIAVIGAVTVVLASNASDTRMDPPALLQAISQTPFIIYSVIYIAGAIILATLSEGRIGKNWVFVDIGLCALFGGFTVLSTKALSTLLTLQWIDIFTNWITYPLIAVLILTGIGQIRYLNRALMRFDSKVVIPVQFVLFTLSAITGSAILYGDFQKAKFHQMVTFLYGCAATFAGVFIIAWTPKPSGNEPPYDVARSEDVTVTSDTEPTSPEGGAAAHLGLGTLGRRSRATLVLPSGVAPKDTPVLRHQRSGLGITMGISPAQVSQIPCHFICMNAANLFHI</sequence>
<feature type="transmembrane region" description="Helical" evidence="5">
    <location>
        <begin position="203"/>
        <end position="222"/>
    </location>
</feature>
<evidence type="ECO:0000313" key="6">
    <source>
        <dbReference type="EMBL" id="KAF9478661.1"/>
    </source>
</evidence>
<evidence type="ECO:0000256" key="3">
    <source>
        <dbReference type="ARBA" id="ARBA00022989"/>
    </source>
</evidence>
<dbReference type="EMBL" id="MU155229">
    <property type="protein sequence ID" value="KAF9478661.1"/>
    <property type="molecule type" value="Genomic_DNA"/>
</dbReference>
<dbReference type="PANTHER" id="PTHR12570">
    <property type="match status" value="1"/>
</dbReference>
<feature type="transmembrane region" description="Helical" evidence="5">
    <location>
        <begin position="363"/>
        <end position="385"/>
    </location>
</feature>
<dbReference type="InterPro" id="IPR037185">
    <property type="entry name" value="EmrE-like"/>
</dbReference>
<feature type="transmembrane region" description="Helical" evidence="5">
    <location>
        <begin position="231"/>
        <end position="249"/>
    </location>
</feature>
<gene>
    <name evidence="6" type="ORF">BDN70DRAFT_942074</name>
</gene>
<dbReference type="InterPro" id="IPR008521">
    <property type="entry name" value="Mg_trans_NIPA"/>
</dbReference>
<comment type="caution">
    <text evidence="6">The sequence shown here is derived from an EMBL/GenBank/DDBJ whole genome shotgun (WGS) entry which is preliminary data.</text>
</comment>
<evidence type="ECO:0000256" key="5">
    <source>
        <dbReference type="SAM" id="Phobius"/>
    </source>
</evidence>
<dbReference type="GO" id="GO:0015095">
    <property type="term" value="F:magnesium ion transmembrane transporter activity"/>
    <property type="evidence" value="ECO:0007669"/>
    <property type="project" value="InterPro"/>
</dbReference>
<dbReference type="Proteomes" id="UP000807469">
    <property type="component" value="Unassembled WGS sequence"/>
</dbReference>
<name>A0A9P5Z0P1_9AGAR</name>
<dbReference type="Pfam" id="PF05653">
    <property type="entry name" value="Mg_trans_NIPA"/>
    <property type="match status" value="1"/>
</dbReference>
<feature type="transmembrane region" description="Helical" evidence="5">
    <location>
        <begin position="397"/>
        <end position="415"/>
    </location>
</feature>
<dbReference type="AlphaFoldDB" id="A0A9P5Z0P1"/>
<keyword evidence="3 5" id="KW-1133">Transmembrane helix</keyword>
<accession>A0A9P5Z0P1</accession>
<keyword evidence="2 5" id="KW-0812">Transmembrane</keyword>
<comment type="subcellular location">
    <subcellularLocation>
        <location evidence="1">Membrane</location>
        <topology evidence="1">Multi-pass membrane protein</topology>
    </subcellularLocation>
</comment>
<feature type="transmembrane region" description="Helical" evidence="5">
    <location>
        <begin position="332"/>
        <end position="351"/>
    </location>
</feature>
<protein>
    <submittedName>
        <fullName evidence="6">DUF803-domain-containing protein</fullName>
    </submittedName>
</protein>